<reference evidence="1 2" key="1">
    <citation type="journal article" date="2014" name="Appl. Environ. Microbiol.">
        <title>Comparative genomic and morphological analysis of Listeria phages isolated from farm environments.</title>
        <authorList>
            <person name="Denes T."/>
            <person name="Vongkamjan K."/>
            <person name="Ackermann H.W."/>
            <person name="Moreno Switt A.I."/>
            <person name="Wiedmann M."/>
            <person name="den Bakker H.C."/>
        </authorList>
    </citation>
    <scope>NUCLEOTIDE SEQUENCE [LARGE SCALE GENOMIC DNA]</scope>
</reference>
<evidence type="ECO:0000313" key="1">
    <source>
        <dbReference type="EMBL" id="AHL19157.1"/>
    </source>
</evidence>
<sequence>MIPLDPIILIADSIGIGYSKGNITLSLKLRDKYTGTEVEKIALLAVGSFSEKVTLVSSELVDNVYKIKVKMEEL</sequence>
<name>A0A059T6V9_9CAUD</name>
<organism evidence="1 2">
    <name type="scientific">Listeria phage LP-064</name>
    <dbReference type="NCBI Taxonomy" id="1458853"/>
    <lineage>
        <taxon>Viruses</taxon>
        <taxon>Duplodnaviria</taxon>
        <taxon>Heunggongvirae</taxon>
        <taxon>Uroviricota</taxon>
        <taxon>Caudoviricetes</taxon>
        <taxon>Herelleviridae</taxon>
        <taxon>Jasinskavirinae</taxon>
        <taxon>Pecentumvirus</taxon>
        <taxon>Pecentumvirus LP064</taxon>
    </lineage>
</organism>
<keyword evidence="2" id="KW-1185">Reference proteome</keyword>
<dbReference type="Proteomes" id="UP000026994">
    <property type="component" value="Segment"/>
</dbReference>
<accession>A0A059T6V9</accession>
<evidence type="ECO:0000313" key="2">
    <source>
        <dbReference type="Proteomes" id="UP000026994"/>
    </source>
</evidence>
<dbReference type="EMBL" id="KJ094029">
    <property type="protein sequence ID" value="AHL19157.1"/>
    <property type="molecule type" value="Genomic_DNA"/>
</dbReference>
<protein>
    <submittedName>
        <fullName evidence="1">Uncharacterized protein</fullName>
    </submittedName>
</protein>
<gene>
    <name evidence="1" type="ORF">LP064_135</name>
</gene>
<proteinExistence type="predicted"/>